<dbReference type="Pfam" id="PF00005">
    <property type="entry name" value="ABC_tran"/>
    <property type="match status" value="1"/>
</dbReference>
<keyword evidence="5" id="KW-0547">Nucleotide-binding</keyword>
<dbReference type="STRING" id="28034.BFX07_02520"/>
<feature type="domain" description="ABC transporter" evidence="10">
    <location>
        <begin position="354"/>
        <end position="588"/>
    </location>
</feature>
<feature type="transmembrane region" description="Helical" evidence="9">
    <location>
        <begin position="261"/>
        <end position="281"/>
    </location>
</feature>
<evidence type="ECO:0000313" key="12">
    <source>
        <dbReference type="EMBL" id="SMC05633.1"/>
    </source>
</evidence>
<feature type="domain" description="ABC transmembrane type-1" evidence="11">
    <location>
        <begin position="32"/>
        <end position="316"/>
    </location>
</feature>
<dbReference type="FunFam" id="3.40.50.300:FF:000221">
    <property type="entry name" value="Multidrug ABC transporter ATP-binding protein"/>
    <property type="match status" value="1"/>
</dbReference>
<dbReference type="PROSITE" id="PS50929">
    <property type="entry name" value="ABC_TM1F"/>
    <property type="match status" value="1"/>
</dbReference>
<evidence type="ECO:0000259" key="10">
    <source>
        <dbReference type="PROSITE" id="PS50893"/>
    </source>
</evidence>
<evidence type="ECO:0000256" key="6">
    <source>
        <dbReference type="ARBA" id="ARBA00022840"/>
    </source>
</evidence>
<dbReference type="GO" id="GO:0005886">
    <property type="term" value="C:plasma membrane"/>
    <property type="evidence" value="ECO:0007669"/>
    <property type="project" value="UniProtKB-SubCell"/>
</dbReference>
<dbReference type="PANTHER" id="PTHR43394">
    <property type="entry name" value="ATP-DEPENDENT PERMEASE MDL1, MITOCHONDRIAL"/>
    <property type="match status" value="1"/>
</dbReference>
<evidence type="ECO:0000256" key="4">
    <source>
        <dbReference type="ARBA" id="ARBA00022692"/>
    </source>
</evidence>
<dbReference type="Pfam" id="PF00664">
    <property type="entry name" value="ABC_membrane"/>
    <property type="match status" value="1"/>
</dbReference>
<dbReference type="InterPro" id="IPR011527">
    <property type="entry name" value="ABC1_TM_dom"/>
</dbReference>
<keyword evidence="13" id="KW-1185">Reference proteome</keyword>
<feature type="transmembrane region" description="Helical" evidence="9">
    <location>
        <begin position="175"/>
        <end position="195"/>
    </location>
</feature>
<sequence length="599" mass="67225">MPNQDSKTPRVPTHSPIKGLLVYAIPYTRLFAGVIALVILYNLTQVIQPYLVKVAIDRYLLVKNSVLSPLIQIGFLYLAITLVGLLANLYQTRVIASAGQQIVRQIRIDLFSHIESLSMDYFETHDTGRLITNVASDTTRISQFFTQFLLSVIRDGLTIILVMGAMLLLNWRLGLLSALVIPLIVLISAIFRPRLHKIYNTTRSRQSRLIGFIAENLSGMRIIQIFHQEKKQLDAFNQLNLPYQNANVNEFRWDVLFNRSFDLLGNLAVAFMAWAGGLAVFHHSIKIGVLYAFISYIQQFFEPINSLTQNWNTLQSSMISFERVSSVLATSPTLKDPDPPYPLNPSSVPLLGQVDFDHVSFAYKPEAPILQDISMHIAPGQFIGIAGETGAGKSTLISLLARFYDVSEGAIRIDGIDIRQIRQDDLHKIVAVVQQDVNLYSGTIADNIRLFRDDISLEQIEEACRITGADIFIRRLRQGYDTWLTPHGANLSTGQRQLLAFARTILLDPKILVLDEATANLDAVSEMAVQKGLMEVAKNRTTIVIAHRLSTLRYADRIFVLDQGRIVESGTHDELLAHNGYYAHMIHKSAWMLEPTGSA</sequence>
<dbReference type="GO" id="GO:0005524">
    <property type="term" value="F:ATP binding"/>
    <property type="evidence" value="ECO:0007669"/>
    <property type="project" value="UniProtKB-KW"/>
</dbReference>
<dbReference type="Gene3D" id="1.20.1560.10">
    <property type="entry name" value="ABC transporter type 1, transmembrane domain"/>
    <property type="match status" value="1"/>
</dbReference>
<keyword evidence="6 12" id="KW-0067">ATP-binding</keyword>
<dbReference type="RefSeq" id="WP_020376181.1">
    <property type="nucleotide sequence ID" value="NZ_FWWY01000001.1"/>
</dbReference>
<protein>
    <submittedName>
        <fullName evidence="12">ATP-binding cassette, subfamily B</fullName>
    </submittedName>
</protein>
<dbReference type="OrthoDB" id="9762778at2"/>
<evidence type="ECO:0000256" key="2">
    <source>
        <dbReference type="ARBA" id="ARBA00022448"/>
    </source>
</evidence>
<dbReference type="InterPro" id="IPR003593">
    <property type="entry name" value="AAA+_ATPase"/>
</dbReference>
<dbReference type="Gene3D" id="3.40.50.300">
    <property type="entry name" value="P-loop containing nucleotide triphosphate hydrolases"/>
    <property type="match status" value="1"/>
</dbReference>
<dbReference type="Proteomes" id="UP000192660">
    <property type="component" value="Unassembled WGS sequence"/>
</dbReference>
<feature type="transmembrane region" description="Helical" evidence="9">
    <location>
        <begin position="148"/>
        <end position="169"/>
    </location>
</feature>
<dbReference type="InterPro" id="IPR036640">
    <property type="entry name" value="ABC1_TM_sf"/>
</dbReference>
<evidence type="ECO:0000256" key="8">
    <source>
        <dbReference type="ARBA" id="ARBA00023136"/>
    </source>
</evidence>
<evidence type="ECO:0000256" key="7">
    <source>
        <dbReference type="ARBA" id="ARBA00022989"/>
    </source>
</evidence>
<organism evidence="12 13">
    <name type="scientific">Sulfobacillus thermosulfidooxidans (strain DSM 9293 / VKM B-1269 / AT-1)</name>
    <dbReference type="NCBI Taxonomy" id="929705"/>
    <lineage>
        <taxon>Bacteria</taxon>
        <taxon>Bacillati</taxon>
        <taxon>Bacillota</taxon>
        <taxon>Clostridia</taxon>
        <taxon>Eubacteriales</taxon>
        <taxon>Clostridiales Family XVII. Incertae Sedis</taxon>
        <taxon>Sulfobacillus</taxon>
    </lineage>
</organism>
<dbReference type="CDD" id="cd18544">
    <property type="entry name" value="ABC_6TM_TmrA_like"/>
    <property type="match status" value="1"/>
</dbReference>
<gene>
    <name evidence="12" type="ORF">SAMN00768000_2359</name>
</gene>
<dbReference type="InterPro" id="IPR039421">
    <property type="entry name" value="Type_1_exporter"/>
</dbReference>
<evidence type="ECO:0000256" key="3">
    <source>
        <dbReference type="ARBA" id="ARBA00022475"/>
    </source>
</evidence>
<evidence type="ECO:0000256" key="5">
    <source>
        <dbReference type="ARBA" id="ARBA00022741"/>
    </source>
</evidence>
<dbReference type="SMART" id="SM00382">
    <property type="entry name" value="AAA"/>
    <property type="match status" value="1"/>
</dbReference>
<evidence type="ECO:0000313" key="13">
    <source>
        <dbReference type="Proteomes" id="UP000192660"/>
    </source>
</evidence>
<evidence type="ECO:0000259" key="11">
    <source>
        <dbReference type="PROSITE" id="PS50929"/>
    </source>
</evidence>
<dbReference type="InterPro" id="IPR027417">
    <property type="entry name" value="P-loop_NTPase"/>
</dbReference>
<evidence type="ECO:0000256" key="1">
    <source>
        <dbReference type="ARBA" id="ARBA00004651"/>
    </source>
</evidence>
<dbReference type="SUPFAM" id="SSF52540">
    <property type="entry name" value="P-loop containing nucleoside triphosphate hydrolases"/>
    <property type="match status" value="1"/>
</dbReference>
<keyword evidence="2" id="KW-0813">Transport</keyword>
<feature type="transmembrane region" description="Helical" evidence="9">
    <location>
        <begin position="70"/>
        <end position="90"/>
    </location>
</feature>
<keyword evidence="8 9" id="KW-0472">Membrane</keyword>
<accession>A0A1W1WIS3</accession>
<keyword evidence="4 9" id="KW-0812">Transmembrane</keyword>
<evidence type="ECO:0000256" key="9">
    <source>
        <dbReference type="SAM" id="Phobius"/>
    </source>
</evidence>
<dbReference type="AlphaFoldDB" id="A0A1W1WIS3"/>
<name>A0A1W1WIS3_SULTA</name>
<proteinExistence type="predicted"/>
<comment type="subcellular location">
    <subcellularLocation>
        <location evidence="1">Cell membrane</location>
        <topology evidence="1">Multi-pass membrane protein</topology>
    </subcellularLocation>
</comment>
<keyword evidence="3" id="KW-1003">Cell membrane</keyword>
<dbReference type="PANTHER" id="PTHR43394:SF1">
    <property type="entry name" value="ATP-BINDING CASSETTE SUB-FAMILY B MEMBER 10, MITOCHONDRIAL"/>
    <property type="match status" value="1"/>
</dbReference>
<dbReference type="PROSITE" id="PS50893">
    <property type="entry name" value="ABC_TRANSPORTER_2"/>
    <property type="match status" value="1"/>
</dbReference>
<keyword evidence="7 9" id="KW-1133">Transmembrane helix</keyword>
<dbReference type="GO" id="GO:0015421">
    <property type="term" value="F:ABC-type oligopeptide transporter activity"/>
    <property type="evidence" value="ECO:0007669"/>
    <property type="project" value="TreeGrafter"/>
</dbReference>
<dbReference type="InterPro" id="IPR003439">
    <property type="entry name" value="ABC_transporter-like_ATP-bd"/>
</dbReference>
<dbReference type="EMBL" id="FWWY01000001">
    <property type="protein sequence ID" value="SMC05633.1"/>
    <property type="molecule type" value="Genomic_DNA"/>
</dbReference>
<reference evidence="13" key="1">
    <citation type="submission" date="2017-04" db="EMBL/GenBank/DDBJ databases">
        <authorList>
            <person name="Varghese N."/>
            <person name="Submissions S."/>
        </authorList>
    </citation>
    <scope>NUCLEOTIDE SEQUENCE [LARGE SCALE GENOMIC DNA]</scope>
    <source>
        <strain evidence="13">DSM 9293</strain>
    </source>
</reference>
<dbReference type="SUPFAM" id="SSF90123">
    <property type="entry name" value="ABC transporter transmembrane region"/>
    <property type="match status" value="1"/>
</dbReference>
<dbReference type="GO" id="GO:0016887">
    <property type="term" value="F:ATP hydrolysis activity"/>
    <property type="evidence" value="ECO:0007669"/>
    <property type="project" value="InterPro"/>
</dbReference>
<feature type="transmembrane region" description="Helical" evidence="9">
    <location>
        <begin position="20"/>
        <end position="41"/>
    </location>
</feature>